<sequence>MQNVFTSTPQDSSSDANVQEFLFHRMLMSNAFITLALVTDVSEGGELVTVRPLVEGFTGAGEVIPKTEIYGVPVWRLQRGASALIMPPVAGDIGMLAICDRDISGVKATKEPSLPGSNRVHNYADALYLGGVLNSEPSQYVRFRDDGIDIVSPLAVTMAAPVVEVNAETSLTLNSANIILNGPVSQGAGSYAGDFTFEGNITALGEVTGKGIKLSTHTHKGVQSGTSNSGSPNA</sequence>
<feature type="region of interest" description="Disordered" evidence="1">
    <location>
        <begin position="215"/>
        <end position="234"/>
    </location>
</feature>
<accession>A0ABT9T6A4</accession>
<dbReference type="RefSeq" id="WP_307618051.1">
    <property type="nucleotide sequence ID" value="NZ_JAUSSJ010000001.1"/>
</dbReference>
<organism evidence="3 4">
    <name type="scientific">[Curtobacterium] plantarum</name>
    <dbReference type="NCBI Taxonomy" id="221276"/>
    <lineage>
        <taxon>Bacteria</taxon>
        <taxon>Pseudomonadati</taxon>
        <taxon>Pseudomonadota</taxon>
        <taxon>Gammaproteobacteria</taxon>
        <taxon>Enterobacterales</taxon>
        <taxon>Erwiniaceae</taxon>
        <taxon>Pantoea</taxon>
    </lineage>
</organism>
<feature type="compositionally biased region" description="Polar residues" evidence="1">
    <location>
        <begin position="221"/>
        <end position="234"/>
    </location>
</feature>
<dbReference type="EMBL" id="JAUSSJ010000001">
    <property type="protein sequence ID" value="MDQ0018990.1"/>
    <property type="molecule type" value="Genomic_DNA"/>
</dbReference>
<evidence type="ECO:0000313" key="4">
    <source>
        <dbReference type="Proteomes" id="UP001244623"/>
    </source>
</evidence>
<dbReference type="Pfam" id="PF18352">
    <property type="entry name" value="Gp138_N"/>
    <property type="match status" value="1"/>
</dbReference>
<dbReference type="Proteomes" id="UP001244623">
    <property type="component" value="Unassembled WGS sequence"/>
</dbReference>
<gene>
    <name evidence="3" type="ORF">J2X94_001118</name>
</gene>
<feature type="domain" description="Phage protein Gp138 N-terminal" evidence="2">
    <location>
        <begin position="47"/>
        <end position="130"/>
    </location>
</feature>
<name>A0ABT9T6A4_9GAMM</name>
<dbReference type="Pfam" id="PF18946">
    <property type="entry name" value="Apex"/>
    <property type="match status" value="1"/>
</dbReference>
<reference evidence="3 4" key="1">
    <citation type="submission" date="2023-07" db="EMBL/GenBank/DDBJ databases">
        <title>Sorghum-associated microbial communities from plants grown in Nebraska, USA.</title>
        <authorList>
            <person name="Schachtman D."/>
        </authorList>
    </citation>
    <scope>NUCLEOTIDE SEQUENCE [LARGE SCALE GENOMIC DNA]</scope>
    <source>
        <strain evidence="3 4">CC49</strain>
    </source>
</reference>
<evidence type="ECO:0000256" key="1">
    <source>
        <dbReference type="SAM" id="MobiDB-lite"/>
    </source>
</evidence>
<dbReference type="Gene3D" id="2.40.50.230">
    <property type="entry name" value="Gp5 N-terminal domain"/>
    <property type="match status" value="1"/>
</dbReference>
<comment type="caution">
    <text evidence="3">The sequence shown here is derived from an EMBL/GenBank/DDBJ whole genome shotgun (WGS) entry which is preliminary data.</text>
</comment>
<evidence type="ECO:0000259" key="2">
    <source>
        <dbReference type="Pfam" id="PF18352"/>
    </source>
</evidence>
<dbReference type="InterPro" id="IPR041599">
    <property type="entry name" value="Gp138_N"/>
</dbReference>
<dbReference type="InterPro" id="IPR044033">
    <property type="entry name" value="GpV-like_apex"/>
</dbReference>
<protein>
    <recommendedName>
        <fullName evidence="2">Phage protein Gp138 N-terminal domain-containing protein</fullName>
    </recommendedName>
</protein>
<evidence type="ECO:0000313" key="3">
    <source>
        <dbReference type="EMBL" id="MDQ0018990.1"/>
    </source>
</evidence>
<keyword evidence="4" id="KW-1185">Reference proteome</keyword>
<dbReference type="InterPro" id="IPR037026">
    <property type="entry name" value="Vgr_OB-fold_dom_sf"/>
</dbReference>
<proteinExistence type="predicted"/>